<dbReference type="PANTHER" id="PTHR15081:SF1">
    <property type="entry name" value="NUCLEAR AUTOANTIGENIC SPERM PROTEIN"/>
    <property type="match status" value="1"/>
</dbReference>
<keyword evidence="4 6" id="KW-0802">TPR repeat</keyword>
<dbReference type="GO" id="GO:0042393">
    <property type="term" value="F:histone binding"/>
    <property type="evidence" value="ECO:0007669"/>
    <property type="project" value="TreeGrafter"/>
</dbReference>
<proteinExistence type="inferred from homology"/>
<keyword evidence="5" id="KW-0539">Nucleus</keyword>
<sequence length="481" mass="51016">MASESSVTMAEQIVPAAGEAQTSNEATIESNPHGGAESTCNNHNSENDNAGTSAPVADEDPEKSLELALELTERGTKALKENDFAEATECFSRALEIRVSHYGELALECVQSYYQYGRALLYKAQEEADPLATMPKKDVESTQQSDKDGSLKNPINGESSMATVSSNVDQDGASNCQGVADEASGGNDQEENDEDSDDEDLAEADEDESDLDLAWKMLDVARAIAEKQSGDTMDKVDILSALAEVALEREDIETSLSDYQKALFILERLVETDSRHIAELNFRICLCLEIGSKPQEAIPYCQKAISICKSRLHRLTNEVKSFSESATSSAISEVDEGIQQSSNGCQTGELLTDKEAEIETFTGLSGELEKKLEDLQQLALNPKSILSEILGIASAKASGGESSDSPIVLSSSQMATTNSSGGFNASTASATQTNGATGVTDLGVVGRGVKRVLMSAGSAESNPLKKPTSDSTADKGDGNTS</sequence>
<feature type="compositionally biased region" description="Polar residues" evidence="7">
    <location>
        <begin position="413"/>
        <end position="437"/>
    </location>
</feature>
<dbReference type="GO" id="GO:0034080">
    <property type="term" value="P:CENP-A containing chromatin assembly"/>
    <property type="evidence" value="ECO:0007669"/>
    <property type="project" value="TreeGrafter"/>
</dbReference>
<dbReference type="PROSITE" id="PS50005">
    <property type="entry name" value="TPR"/>
    <property type="match status" value="1"/>
</dbReference>
<evidence type="ECO:0000313" key="9">
    <source>
        <dbReference type="Proteomes" id="UP001159364"/>
    </source>
</evidence>
<comment type="subcellular location">
    <subcellularLocation>
        <location evidence="1">Nucleus</location>
    </subcellularLocation>
</comment>
<evidence type="ECO:0000313" key="8">
    <source>
        <dbReference type="EMBL" id="KAJ8764247.1"/>
    </source>
</evidence>
<evidence type="ECO:0000256" key="3">
    <source>
        <dbReference type="ARBA" id="ARBA00022737"/>
    </source>
</evidence>
<name>A0AAV8TBI7_9ROSI</name>
<protein>
    <submittedName>
        <fullName evidence="8">Uncharacterized protein</fullName>
    </submittedName>
</protein>
<evidence type="ECO:0000256" key="5">
    <source>
        <dbReference type="ARBA" id="ARBA00023242"/>
    </source>
</evidence>
<feature type="compositionally biased region" description="Polar residues" evidence="7">
    <location>
        <begin position="38"/>
        <end position="52"/>
    </location>
</feature>
<dbReference type="PANTHER" id="PTHR15081">
    <property type="entry name" value="NUCLEAR AUTOANTIGENIC SPERM PROTEIN NASP -RELATED"/>
    <property type="match status" value="1"/>
</dbReference>
<accession>A0AAV8TBI7</accession>
<feature type="region of interest" description="Disordered" evidence="7">
    <location>
        <begin position="132"/>
        <end position="208"/>
    </location>
</feature>
<organism evidence="8 9">
    <name type="scientific">Erythroxylum novogranatense</name>
    <dbReference type="NCBI Taxonomy" id="1862640"/>
    <lineage>
        <taxon>Eukaryota</taxon>
        <taxon>Viridiplantae</taxon>
        <taxon>Streptophyta</taxon>
        <taxon>Embryophyta</taxon>
        <taxon>Tracheophyta</taxon>
        <taxon>Spermatophyta</taxon>
        <taxon>Magnoliopsida</taxon>
        <taxon>eudicotyledons</taxon>
        <taxon>Gunneridae</taxon>
        <taxon>Pentapetalae</taxon>
        <taxon>rosids</taxon>
        <taxon>fabids</taxon>
        <taxon>Malpighiales</taxon>
        <taxon>Erythroxylaceae</taxon>
        <taxon>Erythroxylum</taxon>
    </lineage>
</organism>
<dbReference type="InterPro" id="IPR019734">
    <property type="entry name" value="TPR_rpt"/>
</dbReference>
<dbReference type="AlphaFoldDB" id="A0AAV8TBI7"/>
<dbReference type="InterPro" id="IPR051730">
    <property type="entry name" value="NASP-like"/>
</dbReference>
<feature type="repeat" description="TPR" evidence="6">
    <location>
        <begin position="68"/>
        <end position="101"/>
    </location>
</feature>
<dbReference type="GO" id="GO:0005654">
    <property type="term" value="C:nucleoplasm"/>
    <property type="evidence" value="ECO:0007669"/>
    <property type="project" value="TreeGrafter"/>
</dbReference>
<evidence type="ECO:0000256" key="4">
    <source>
        <dbReference type="ARBA" id="ARBA00022803"/>
    </source>
</evidence>
<feature type="region of interest" description="Disordered" evidence="7">
    <location>
        <begin position="454"/>
        <end position="481"/>
    </location>
</feature>
<feature type="compositionally biased region" description="Polar residues" evidence="7">
    <location>
        <begin position="20"/>
        <end position="30"/>
    </location>
</feature>
<dbReference type="Proteomes" id="UP001159364">
    <property type="component" value="Linkage Group LG05"/>
</dbReference>
<dbReference type="SUPFAM" id="SSF48452">
    <property type="entry name" value="TPR-like"/>
    <property type="match status" value="1"/>
</dbReference>
<feature type="compositionally biased region" description="Acidic residues" evidence="7">
    <location>
        <begin position="188"/>
        <end position="208"/>
    </location>
</feature>
<dbReference type="Gene3D" id="1.25.40.10">
    <property type="entry name" value="Tetratricopeptide repeat domain"/>
    <property type="match status" value="2"/>
</dbReference>
<reference evidence="8 9" key="1">
    <citation type="submission" date="2021-09" db="EMBL/GenBank/DDBJ databases">
        <title>Genomic insights and catalytic innovation underlie evolution of tropane alkaloids biosynthesis.</title>
        <authorList>
            <person name="Wang Y.-J."/>
            <person name="Tian T."/>
            <person name="Huang J.-P."/>
            <person name="Huang S.-X."/>
        </authorList>
    </citation>
    <scope>NUCLEOTIDE SEQUENCE [LARGE SCALE GENOMIC DNA]</scope>
    <source>
        <strain evidence="8">KIB-2018</strain>
        <tissue evidence="8">Leaf</tissue>
    </source>
</reference>
<comment type="caution">
    <text evidence="8">The sequence shown here is derived from an EMBL/GenBank/DDBJ whole genome shotgun (WGS) entry which is preliminary data.</text>
</comment>
<dbReference type="SMART" id="SM00028">
    <property type="entry name" value="TPR"/>
    <property type="match status" value="3"/>
</dbReference>
<feature type="region of interest" description="Disordered" evidence="7">
    <location>
        <begin position="1"/>
        <end position="66"/>
    </location>
</feature>
<gene>
    <name evidence="8" type="ORF">K2173_005987</name>
</gene>
<comment type="similarity">
    <text evidence="2">Belongs to the NASP family.</text>
</comment>
<feature type="region of interest" description="Disordered" evidence="7">
    <location>
        <begin position="413"/>
        <end position="441"/>
    </location>
</feature>
<evidence type="ECO:0000256" key="2">
    <source>
        <dbReference type="ARBA" id="ARBA00008402"/>
    </source>
</evidence>
<dbReference type="GO" id="GO:0006335">
    <property type="term" value="P:DNA replication-dependent chromatin assembly"/>
    <property type="evidence" value="ECO:0007669"/>
    <property type="project" value="TreeGrafter"/>
</dbReference>
<evidence type="ECO:0000256" key="7">
    <source>
        <dbReference type="SAM" id="MobiDB-lite"/>
    </source>
</evidence>
<feature type="compositionally biased region" description="Polar residues" evidence="7">
    <location>
        <begin position="156"/>
        <end position="177"/>
    </location>
</feature>
<feature type="compositionally biased region" description="Basic and acidic residues" evidence="7">
    <location>
        <begin position="472"/>
        <end position="481"/>
    </location>
</feature>
<keyword evidence="9" id="KW-1185">Reference proteome</keyword>
<evidence type="ECO:0000256" key="1">
    <source>
        <dbReference type="ARBA" id="ARBA00004123"/>
    </source>
</evidence>
<dbReference type="InterPro" id="IPR011990">
    <property type="entry name" value="TPR-like_helical_dom_sf"/>
</dbReference>
<evidence type="ECO:0000256" key="6">
    <source>
        <dbReference type="PROSITE-ProRule" id="PRU00339"/>
    </source>
</evidence>
<feature type="compositionally biased region" description="Basic and acidic residues" evidence="7">
    <location>
        <begin position="135"/>
        <end position="150"/>
    </location>
</feature>
<dbReference type="EMBL" id="JAIWQS010000005">
    <property type="protein sequence ID" value="KAJ8764247.1"/>
    <property type="molecule type" value="Genomic_DNA"/>
</dbReference>
<keyword evidence="3" id="KW-0677">Repeat</keyword>